<dbReference type="GO" id="GO:0005737">
    <property type="term" value="C:cytoplasm"/>
    <property type="evidence" value="ECO:0007669"/>
    <property type="project" value="TreeGrafter"/>
</dbReference>
<gene>
    <name evidence="3" type="ORF">NCGR_LOCUS19171</name>
</gene>
<dbReference type="GO" id="GO:0005819">
    <property type="term" value="C:spindle"/>
    <property type="evidence" value="ECO:0007669"/>
    <property type="project" value="TreeGrafter"/>
</dbReference>
<dbReference type="PANTHER" id="PTHR19321:SF25">
    <property type="entry name" value="ASSOCIATED PROTEIN FAMILY PROTEIN, PUTATIVE, EXPRESSED-RELATED"/>
    <property type="match status" value="1"/>
</dbReference>
<organism evidence="3 4">
    <name type="scientific">Miscanthus lutarioriparius</name>
    <dbReference type="NCBI Taxonomy" id="422564"/>
    <lineage>
        <taxon>Eukaryota</taxon>
        <taxon>Viridiplantae</taxon>
        <taxon>Streptophyta</taxon>
        <taxon>Embryophyta</taxon>
        <taxon>Tracheophyta</taxon>
        <taxon>Spermatophyta</taxon>
        <taxon>Magnoliopsida</taxon>
        <taxon>Liliopsida</taxon>
        <taxon>Poales</taxon>
        <taxon>Poaceae</taxon>
        <taxon>PACMAD clade</taxon>
        <taxon>Panicoideae</taxon>
        <taxon>Andropogonodae</taxon>
        <taxon>Andropogoneae</taxon>
        <taxon>Saccharinae</taxon>
        <taxon>Miscanthus</taxon>
    </lineage>
</organism>
<proteinExistence type="inferred from homology"/>
<dbReference type="PANTHER" id="PTHR19321">
    <property type="entry name" value="PROTEIN REGULATOR OF CYTOKINESIS 1 PRC1-RELATED"/>
    <property type="match status" value="1"/>
</dbReference>
<dbReference type="EMBL" id="CAJGYO010000005">
    <property type="protein sequence ID" value="CAD6228371.1"/>
    <property type="molecule type" value="Genomic_DNA"/>
</dbReference>
<evidence type="ECO:0000313" key="4">
    <source>
        <dbReference type="Proteomes" id="UP000604825"/>
    </source>
</evidence>
<dbReference type="Proteomes" id="UP000604825">
    <property type="component" value="Unassembled WGS sequence"/>
</dbReference>
<keyword evidence="2" id="KW-0493">Microtubule</keyword>
<sequence>MATCACARPATHPGAPAACSAVHLQETVEKLHKLWNLESTEQERIHFSEVAAVLGSTEEEINSPGILSLETIQEEVERLTIQKASRMKELVLKKRLPSQVTPVQKLELQSEDCMEQGVEEKTLFDLKQIDPLTDKKKSNAATELAEFAAPE</sequence>
<dbReference type="GO" id="GO:0008017">
    <property type="term" value="F:microtubule binding"/>
    <property type="evidence" value="ECO:0007669"/>
    <property type="project" value="InterPro"/>
</dbReference>
<comment type="similarity">
    <text evidence="1">Belongs to the MAP65/ASE1 family.</text>
</comment>
<evidence type="ECO:0000256" key="1">
    <source>
        <dbReference type="ARBA" id="ARBA00006187"/>
    </source>
</evidence>
<dbReference type="OrthoDB" id="642895at2759"/>
<evidence type="ECO:0000256" key="2">
    <source>
        <dbReference type="ARBA" id="ARBA00022701"/>
    </source>
</evidence>
<dbReference type="InterPro" id="IPR007145">
    <property type="entry name" value="MAP65_Ase1_PRC1"/>
</dbReference>
<accession>A0A811NT43</accession>
<comment type="caution">
    <text evidence="3">The sequence shown here is derived from an EMBL/GenBank/DDBJ whole genome shotgun (WGS) entry which is preliminary data.</text>
</comment>
<reference evidence="3" key="1">
    <citation type="submission" date="2020-10" db="EMBL/GenBank/DDBJ databases">
        <authorList>
            <person name="Han B."/>
            <person name="Lu T."/>
            <person name="Zhao Q."/>
            <person name="Huang X."/>
            <person name="Zhao Y."/>
        </authorList>
    </citation>
    <scope>NUCLEOTIDE SEQUENCE</scope>
</reference>
<dbReference type="AlphaFoldDB" id="A0A811NT43"/>
<dbReference type="GO" id="GO:0005874">
    <property type="term" value="C:microtubule"/>
    <property type="evidence" value="ECO:0007669"/>
    <property type="project" value="UniProtKB-KW"/>
</dbReference>
<name>A0A811NT43_9POAL</name>
<keyword evidence="4" id="KW-1185">Reference proteome</keyword>
<dbReference type="GO" id="GO:0000226">
    <property type="term" value="P:microtubule cytoskeleton organization"/>
    <property type="evidence" value="ECO:0007669"/>
    <property type="project" value="InterPro"/>
</dbReference>
<evidence type="ECO:0000313" key="3">
    <source>
        <dbReference type="EMBL" id="CAD6228371.1"/>
    </source>
</evidence>
<protein>
    <submittedName>
        <fullName evidence="3">Uncharacterized protein</fullName>
    </submittedName>
</protein>